<dbReference type="OrthoDB" id="5456958at2"/>
<dbReference type="EMBL" id="FUYC01000008">
    <property type="protein sequence ID" value="SKA85944.1"/>
    <property type="molecule type" value="Genomic_DNA"/>
</dbReference>
<keyword evidence="2" id="KW-1185">Reference proteome</keyword>
<gene>
    <name evidence="1" type="ORF">SAMN02745704_01935</name>
</gene>
<sequence length="127" mass="14801">MGQVIALKEYRGRRLPDPEPVSIQRPRFTAGDVWGRDYTEEEAILYGVFKVRDALLYYTEYDPGLDRLLLDVLEAAYRLEELGQGHLRRCVTPLKEHILDHMDETNVKHMKTALILLDLIEKSPTYK</sequence>
<protein>
    <submittedName>
        <fullName evidence="1">Uncharacterized protein</fullName>
    </submittedName>
</protein>
<name>A0A1T4X8M3_9BACT</name>
<evidence type="ECO:0000313" key="1">
    <source>
        <dbReference type="EMBL" id="SKA85944.1"/>
    </source>
</evidence>
<dbReference type="Proteomes" id="UP000190027">
    <property type="component" value="Unassembled WGS sequence"/>
</dbReference>
<organism evidence="1 2">
    <name type="scientific">Paucidesulfovibrio gracilis DSM 16080</name>
    <dbReference type="NCBI Taxonomy" id="1121449"/>
    <lineage>
        <taxon>Bacteria</taxon>
        <taxon>Pseudomonadati</taxon>
        <taxon>Thermodesulfobacteriota</taxon>
        <taxon>Desulfovibrionia</taxon>
        <taxon>Desulfovibrionales</taxon>
        <taxon>Desulfovibrionaceae</taxon>
        <taxon>Paucidesulfovibrio</taxon>
    </lineage>
</organism>
<dbReference type="AlphaFoldDB" id="A0A1T4X8M3"/>
<proteinExistence type="predicted"/>
<evidence type="ECO:0000313" key="2">
    <source>
        <dbReference type="Proteomes" id="UP000190027"/>
    </source>
</evidence>
<dbReference type="RefSeq" id="WP_078717492.1">
    <property type="nucleotide sequence ID" value="NZ_FUYC01000008.1"/>
</dbReference>
<reference evidence="1 2" key="1">
    <citation type="submission" date="2017-02" db="EMBL/GenBank/DDBJ databases">
        <authorList>
            <person name="Peterson S.W."/>
        </authorList>
    </citation>
    <scope>NUCLEOTIDE SEQUENCE [LARGE SCALE GENOMIC DNA]</scope>
    <source>
        <strain evidence="1 2">DSM 16080</strain>
    </source>
</reference>
<accession>A0A1T4X8M3</accession>